<accession>A0A9W7TKF0</accession>
<evidence type="ECO:0000313" key="2">
    <source>
        <dbReference type="Proteomes" id="UP001059041"/>
    </source>
</evidence>
<reference evidence="1" key="1">
    <citation type="submission" date="2021-02" db="EMBL/GenBank/DDBJ databases">
        <title>Comparative genomics reveals that relaxation of natural selection precedes convergent phenotypic evolution of cavefish.</title>
        <authorList>
            <person name="Peng Z."/>
        </authorList>
    </citation>
    <scope>NUCLEOTIDE SEQUENCE</scope>
    <source>
        <tissue evidence="1">Muscle</tissue>
    </source>
</reference>
<organism evidence="1 2">
    <name type="scientific">Triplophysa rosa</name>
    <name type="common">Cave loach</name>
    <dbReference type="NCBI Taxonomy" id="992332"/>
    <lineage>
        <taxon>Eukaryota</taxon>
        <taxon>Metazoa</taxon>
        <taxon>Chordata</taxon>
        <taxon>Craniata</taxon>
        <taxon>Vertebrata</taxon>
        <taxon>Euteleostomi</taxon>
        <taxon>Actinopterygii</taxon>
        <taxon>Neopterygii</taxon>
        <taxon>Teleostei</taxon>
        <taxon>Ostariophysi</taxon>
        <taxon>Cypriniformes</taxon>
        <taxon>Nemacheilidae</taxon>
        <taxon>Triplophysa</taxon>
    </lineage>
</organism>
<proteinExistence type="predicted"/>
<evidence type="ECO:0000313" key="1">
    <source>
        <dbReference type="EMBL" id="KAI7798509.1"/>
    </source>
</evidence>
<comment type="caution">
    <text evidence="1">The sequence shown here is derived from an EMBL/GenBank/DDBJ whole genome shotgun (WGS) entry which is preliminary data.</text>
</comment>
<dbReference type="Proteomes" id="UP001059041">
    <property type="component" value="Linkage Group LG16"/>
</dbReference>
<protein>
    <submittedName>
        <fullName evidence="1">Uncharacterized protein</fullName>
    </submittedName>
</protein>
<dbReference type="AlphaFoldDB" id="A0A9W7TKF0"/>
<sequence length="208" mass="23210">MTRSADGWRNGWTETAGWRRLDDQLDGRVEERLDGDSWMERLDGEAGWRRRTDGWATTAPVHLRRSSPSPSCLTVEAFLDVKTLTCVVCRKSHKAAKIMGCNCSKKTADPRMLVSGPKDHTFATYTTKYNLSFTRLRVQGYSLSDLTESGNTKELNSVQVEGMHHLSDLGIPNIIQSQLRQQPPKTNKCSVSSLGSEVCLVDEGHSPL</sequence>
<keyword evidence="2" id="KW-1185">Reference proteome</keyword>
<gene>
    <name evidence="1" type="ORF">IRJ41_004986</name>
</gene>
<dbReference type="EMBL" id="JAFHDT010000016">
    <property type="protein sequence ID" value="KAI7798509.1"/>
    <property type="molecule type" value="Genomic_DNA"/>
</dbReference>
<name>A0A9W7TKF0_TRIRA</name>